<proteinExistence type="predicted"/>
<organism evidence="1 2">
    <name type="scientific">Novosphingobium sediminicola</name>
    <dbReference type="NCBI Taxonomy" id="563162"/>
    <lineage>
        <taxon>Bacteria</taxon>
        <taxon>Pseudomonadati</taxon>
        <taxon>Pseudomonadota</taxon>
        <taxon>Alphaproteobacteria</taxon>
        <taxon>Sphingomonadales</taxon>
        <taxon>Sphingomonadaceae</taxon>
        <taxon>Novosphingobium</taxon>
    </lineage>
</organism>
<dbReference type="Pfam" id="PF11390">
    <property type="entry name" value="FdsD"/>
    <property type="match status" value="1"/>
</dbReference>
<protein>
    <submittedName>
        <fullName evidence="1">Formate dehydrogenase subunit delta</fullName>
        <ecNumber evidence="1">1.17.1.9</ecNumber>
    </submittedName>
</protein>
<dbReference type="RefSeq" id="WP_246404787.1">
    <property type="nucleotide sequence ID" value="NZ_JACIDX010000013.1"/>
</dbReference>
<evidence type="ECO:0000313" key="1">
    <source>
        <dbReference type="EMBL" id="MBB3956314.1"/>
    </source>
</evidence>
<evidence type="ECO:0000313" key="2">
    <source>
        <dbReference type="Proteomes" id="UP000548867"/>
    </source>
</evidence>
<dbReference type="InterPro" id="IPR021074">
    <property type="entry name" value="Formate_DH_dsu"/>
</dbReference>
<reference evidence="1 2" key="1">
    <citation type="submission" date="2020-08" db="EMBL/GenBank/DDBJ databases">
        <title>Genomic Encyclopedia of Type Strains, Phase IV (KMG-IV): sequencing the most valuable type-strain genomes for metagenomic binning, comparative biology and taxonomic classification.</title>
        <authorList>
            <person name="Goeker M."/>
        </authorList>
    </citation>
    <scope>NUCLEOTIDE SEQUENCE [LARGE SCALE GENOMIC DNA]</scope>
    <source>
        <strain evidence="1 2">DSM 27057</strain>
    </source>
</reference>
<name>A0A7W6CKI1_9SPHN</name>
<dbReference type="AlphaFoldDB" id="A0A7W6CKI1"/>
<dbReference type="Proteomes" id="UP000548867">
    <property type="component" value="Unassembled WGS sequence"/>
</dbReference>
<dbReference type="GO" id="GO:0008863">
    <property type="term" value="F:formate dehydrogenase (NAD+) activity"/>
    <property type="evidence" value="ECO:0007669"/>
    <property type="project" value="UniProtKB-EC"/>
</dbReference>
<sequence>MNTTDHLIKMANQIAANLAAQGQEVAIRETAQHIIDFWDPRMKAGIAAADRAQLSEIARAAVGIVTAKA</sequence>
<keyword evidence="2" id="KW-1185">Reference proteome</keyword>
<comment type="caution">
    <text evidence="1">The sequence shown here is derived from an EMBL/GenBank/DDBJ whole genome shotgun (WGS) entry which is preliminary data.</text>
</comment>
<dbReference type="EMBL" id="JACIDX010000013">
    <property type="protein sequence ID" value="MBB3956314.1"/>
    <property type="molecule type" value="Genomic_DNA"/>
</dbReference>
<dbReference type="EC" id="1.17.1.9" evidence="1"/>
<gene>
    <name evidence="1" type="ORF">GGR38_003277</name>
</gene>
<keyword evidence="1" id="KW-0560">Oxidoreductase</keyword>
<accession>A0A7W6CKI1</accession>